<dbReference type="EMBL" id="LAZR01024655">
    <property type="protein sequence ID" value="KKL74425.1"/>
    <property type="molecule type" value="Genomic_DNA"/>
</dbReference>
<protein>
    <recommendedName>
        <fullName evidence="2">Histidine phosphatase family protein</fullName>
    </recommendedName>
</protein>
<comment type="caution">
    <text evidence="1">The sequence shown here is derived from an EMBL/GenBank/DDBJ whole genome shotgun (WGS) entry which is preliminary data.</text>
</comment>
<reference evidence="1" key="1">
    <citation type="journal article" date="2015" name="Nature">
        <title>Complex archaea that bridge the gap between prokaryotes and eukaryotes.</title>
        <authorList>
            <person name="Spang A."/>
            <person name="Saw J.H."/>
            <person name="Jorgensen S.L."/>
            <person name="Zaremba-Niedzwiedzka K."/>
            <person name="Martijn J."/>
            <person name="Lind A.E."/>
            <person name="van Eijk R."/>
            <person name="Schleper C."/>
            <person name="Guy L."/>
            <person name="Ettema T.J."/>
        </authorList>
    </citation>
    <scope>NUCLEOTIDE SEQUENCE</scope>
</reference>
<dbReference type="AlphaFoldDB" id="A0A0F9GYJ6"/>
<evidence type="ECO:0000313" key="1">
    <source>
        <dbReference type="EMBL" id="KKL74425.1"/>
    </source>
</evidence>
<accession>A0A0F9GYJ6</accession>
<name>A0A0F9GYJ6_9ZZZZ</name>
<organism evidence="1">
    <name type="scientific">marine sediment metagenome</name>
    <dbReference type="NCBI Taxonomy" id="412755"/>
    <lineage>
        <taxon>unclassified sequences</taxon>
        <taxon>metagenomes</taxon>
        <taxon>ecological metagenomes</taxon>
    </lineage>
</organism>
<sequence>MTGRLWWVRHGPTGATGMLGWGDLPADLSDKAALGRLAAHLPDDAVLV</sequence>
<gene>
    <name evidence="1" type="ORF">LCGC14_2065050</name>
</gene>
<proteinExistence type="predicted"/>
<feature type="non-terminal residue" evidence="1">
    <location>
        <position position="48"/>
    </location>
</feature>
<evidence type="ECO:0008006" key="2">
    <source>
        <dbReference type="Google" id="ProtNLM"/>
    </source>
</evidence>